<dbReference type="EMBL" id="ML976700">
    <property type="protein sequence ID" value="KAF1970574.1"/>
    <property type="molecule type" value="Genomic_DNA"/>
</dbReference>
<feature type="non-terminal residue" evidence="1">
    <location>
        <position position="97"/>
    </location>
</feature>
<gene>
    <name evidence="1" type="ORF">BU23DRAFT_556791</name>
</gene>
<dbReference type="AlphaFoldDB" id="A0A6A5V0M6"/>
<reference evidence="1" key="1">
    <citation type="journal article" date="2020" name="Stud. Mycol.">
        <title>101 Dothideomycetes genomes: a test case for predicting lifestyles and emergence of pathogens.</title>
        <authorList>
            <person name="Haridas S."/>
            <person name="Albert R."/>
            <person name="Binder M."/>
            <person name="Bloem J."/>
            <person name="Labutti K."/>
            <person name="Salamov A."/>
            <person name="Andreopoulos B."/>
            <person name="Baker S."/>
            <person name="Barry K."/>
            <person name="Bills G."/>
            <person name="Bluhm B."/>
            <person name="Cannon C."/>
            <person name="Castanera R."/>
            <person name="Culley D."/>
            <person name="Daum C."/>
            <person name="Ezra D."/>
            <person name="Gonzalez J."/>
            <person name="Henrissat B."/>
            <person name="Kuo A."/>
            <person name="Liang C."/>
            <person name="Lipzen A."/>
            <person name="Lutzoni F."/>
            <person name="Magnuson J."/>
            <person name="Mondo S."/>
            <person name="Nolan M."/>
            <person name="Ohm R."/>
            <person name="Pangilinan J."/>
            <person name="Park H.-J."/>
            <person name="Ramirez L."/>
            <person name="Alfaro M."/>
            <person name="Sun H."/>
            <person name="Tritt A."/>
            <person name="Yoshinaga Y."/>
            <person name="Zwiers L.-H."/>
            <person name="Turgeon B."/>
            <person name="Goodwin S."/>
            <person name="Spatafora J."/>
            <person name="Crous P."/>
            <person name="Grigoriev I."/>
        </authorList>
    </citation>
    <scope>NUCLEOTIDE SEQUENCE</scope>
    <source>
        <strain evidence="1">CBS 107.79</strain>
    </source>
</reference>
<organism evidence="1 2">
    <name type="scientific">Bimuria novae-zelandiae CBS 107.79</name>
    <dbReference type="NCBI Taxonomy" id="1447943"/>
    <lineage>
        <taxon>Eukaryota</taxon>
        <taxon>Fungi</taxon>
        <taxon>Dikarya</taxon>
        <taxon>Ascomycota</taxon>
        <taxon>Pezizomycotina</taxon>
        <taxon>Dothideomycetes</taxon>
        <taxon>Pleosporomycetidae</taxon>
        <taxon>Pleosporales</taxon>
        <taxon>Massarineae</taxon>
        <taxon>Didymosphaeriaceae</taxon>
        <taxon>Bimuria</taxon>
    </lineage>
</organism>
<evidence type="ECO:0000313" key="2">
    <source>
        <dbReference type="Proteomes" id="UP000800036"/>
    </source>
</evidence>
<keyword evidence="2" id="KW-1185">Reference proteome</keyword>
<accession>A0A6A5V0M6</accession>
<evidence type="ECO:0000313" key="1">
    <source>
        <dbReference type="EMBL" id="KAF1970574.1"/>
    </source>
</evidence>
<dbReference type="Proteomes" id="UP000800036">
    <property type="component" value="Unassembled WGS sequence"/>
</dbReference>
<proteinExistence type="predicted"/>
<protein>
    <submittedName>
        <fullName evidence="1">Uncharacterized protein</fullName>
    </submittedName>
</protein>
<sequence>MVALQLRCTTMHEDTAGNAERSPLRIEVAETVAVERYGLLTPPPSPVPAELFLSRSISTALRQDCKALHARVLAQWATQHGRVLRLITMDWKDISHY</sequence>
<name>A0A6A5V0M6_9PLEO</name>